<evidence type="ECO:0000256" key="8">
    <source>
        <dbReference type="ARBA" id="ARBA00023002"/>
    </source>
</evidence>
<evidence type="ECO:0000256" key="4">
    <source>
        <dbReference type="ARBA" id="ARBA00022692"/>
    </source>
</evidence>
<keyword evidence="11" id="KW-0676">Redox-active center</keyword>
<evidence type="ECO:0000256" key="2">
    <source>
        <dbReference type="ARBA" id="ARBA00006214"/>
    </source>
</evidence>
<feature type="transmembrane region" description="Helical" evidence="12">
    <location>
        <begin position="138"/>
        <end position="157"/>
    </location>
</feature>
<evidence type="ECO:0000313" key="15">
    <source>
        <dbReference type="Proteomes" id="UP001217089"/>
    </source>
</evidence>
<keyword evidence="5" id="KW-0874">Quinone</keyword>
<dbReference type="InterPro" id="IPR042406">
    <property type="entry name" value="VKORC1/VKORC1L1"/>
</dbReference>
<evidence type="ECO:0000256" key="10">
    <source>
        <dbReference type="ARBA" id="ARBA00023157"/>
    </source>
</evidence>
<evidence type="ECO:0000256" key="6">
    <source>
        <dbReference type="ARBA" id="ARBA00022824"/>
    </source>
</evidence>
<feature type="transmembrane region" description="Helical" evidence="12">
    <location>
        <begin position="89"/>
        <end position="107"/>
    </location>
</feature>
<dbReference type="Gene3D" id="1.20.1440.130">
    <property type="entry name" value="VKOR domain"/>
    <property type="match status" value="1"/>
</dbReference>
<dbReference type="EMBL" id="JARBDR010000440">
    <property type="protein sequence ID" value="KAJ8312459.1"/>
    <property type="molecule type" value="Genomic_DNA"/>
</dbReference>
<evidence type="ECO:0000256" key="9">
    <source>
        <dbReference type="ARBA" id="ARBA00023136"/>
    </source>
</evidence>
<dbReference type="PANTHER" id="PTHR14519:SF8">
    <property type="entry name" value="VITAMIN K EPOXIDE REDUCTASE COMPLEX SUBUNIT 1"/>
    <property type="match status" value="1"/>
</dbReference>
<dbReference type="InterPro" id="IPR012932">
    <property type="entry name" value="VKOR"/>
</dbReference>
<keyword evidence="15" id="KW-1185">Reference proteome</keyword>
<feature type="domain" description="Vitamin K epoxide reductase" evidence="13">
    <location>
        <begin position="12"/>
        <end position="160"/>
    </location>
</feature>
<dbReference type="Proteomes" id="UP001217089">
    <property type="component" value="Unassembled WGS sequence"/>
</dbReference>
<evidence type="ECO:0000256" key="12">
    <source>
        <dbReference type="SAM" id="Phobius"/>
    </source>
</evidence>
<keyword evidence="8" id="KW-0560">Oxidoreductase</keyword>
<accession>A0ABQ9F508</accession>
<evidence type="ECO:0000256" key="1">
    <source>
        <dbReference type="ARBA" id="ARBA00004477"/>
    </source>
</evidence>
<dbReference type="PANTHER" id="PTHR14519">
    <property type="entry name" value="VITAMIN K EPOXIDE REDUCTASE COMPLEX, SUBUNIT 1"/>
    <property type="match status" value="1"/>
</dbReference>
<name>A0ABQ9F508_TEGGR</name>
<comment type="caution">
    <text evidence="14">The sequence shown here is derived from an EMBL/GenBank/DDBJ whole genome shotgun (WGS) entry which is preliminary data.</text>
</comment>
<dbReference type="EC" id="1.17.4.4" evidence="3"/>
<evidence type="ECO:0000259" key="13">
    <source>
        <dbReference type="SMART" id="SM00756"/>
    </source>
</evidence>
<keyword evidence="6" id="KW-0256">Endoplasmic reticulum</keyword>
<dbReference type="InterPro" id="IPR038354">
    <property type="entry name" value="VKOR_sf"/>
</dbReference>
<dbReference type="SMART" id="SM00756">
    <property type="entry name" value="VKc"/>
    <property type="match status" value="1"/>
</dbReference>
<sequence length="177" mass="19817">MAKSGLKVSRSHIRIRSYLLLLCSLGLILSLYAYYVEVVAEHNKSYKAMCDFSAKISCSKVFTSQYGRGFGLLQYIVGKDSVLNQPNSVFGIMFYIIQIVCAFIFTIDAAKIQVTTCIMANCGSVYLAYILYFVLEDFCVVCVSTYVVNALLLFYAIKKRRLLSVPAVQVNGEKKDS</sequence>
<protein>
    <recommendedName>
        <fullName evidence="3">vitamin-K-epoxide reductase (warfarin-sensitive)</fullName>
        <ecNumber evidence="3">1.17.4.4</ecNumber>
    </recommendedName>
</protein>
<dbReference type="CDD" id="cd12917">
    <property type="entry name" value="VKOR_euk"/>
    <property type="match status" value="1"/>
</dbReference>
<dbReference type="Pfam" id="PF07884">
    <property type="entry name" value="VKOR"/>
    <property type="match status" value="1"/>
</dbReference>
<reference evidence="14 15" key="1">
    <citation type="submission" date="2022-12" db="EMBL/GenBank/DDBJ databases">
        <title>Chromosome-level genome of Tegillarca granosa.</title>
        <authorList>
            <person name="Kim J."/>
        </authorList>
    </citation>
    <scope>NUCLEOTIDE SEQUENCE [LARGE SCALE GENOMIC DNA]</scope>
    <source>
        <strain evidence="14">Teg-2019</strain>
        <tissue evidence="14">Adductor muscle</tissue>
    </source>
</reference>
<gene>
    <name evidence="14" type="ORF">KUTeg_009832</name>
</gene>
<evidence type="ECO:0000256" key="3">
    <source>
        <dbReference type="ARBA" id="ARBA00012278"/>
    </source>
</evidence>
<keyword evidence="7 12" id="KW-1133">Transmembrane helix</keyword>
<evidence type="ECO:0000313" key="14">
    <source>
        <dbReference type="EMBL" id="KAJ8312459.1"/>
    </source>
</evidence>
<proteinExistence type="inferred from homology"/>
<feature type="transmembrane region" description="Helical" evidence="12">
    <location>
        <begin position="114"/>
        <end position="132"/>
    </location>
</feature>
<evidence type="ECO:0000256" key="7">
    <source>
        <dbReference type="ARBA" id="ARBA00022989"/>
    </source>
</evidence>
<keyword evidence="4 12" id="KW-0812">Transmembrane</keyword>
<evidence type="ECO:0000256" key="11">
    <source>
        <dbReference type="ARBA" id="ARBA00023284"/>
    </source>
</evidence>
<organism evidence="14 15">
    <name type="scientific">Tegillarca granosa</name>
    <name type="common">Malaysian cockle</name>
    <name type="synonym">Anadara granosa</name>
    <dbReference type="NCBI Taxonomy" id="220873"/>
    <lineage>
        <taxon>Eukaryota</taxon>
        <taxon>Metazoa</taxon>
        <taxon>Spiralia</taxon>
        <taxon>Lophotrochozoa</taxon>
        <taxon>Mollusca</taxon>
        <taxon>Bivalvia</taxon>
        <taxon>Autobranchia</taxon>
        <taxon>Pteriomorphia</taxon>
        <taxon>Arcoida</taxon>
        <taxon>Arcoidea</taxon>
        <taxon>Arcidae</taxon>
        <taxon>Tegillarca</taxon>
    </lineage>
</organism>
<evidence type="ECO:0000256" key="5">
    <source>
        <dbReference type="ARBA" id="ARBA00022719"/>
    </source>
</evidence>
<comment type="subcellular location">
    <subcellularLocation>
        <location evidence="1">Endoplasmic reticulum membrane</location>
        <topology evidence="1">Multi-pass membrane protein</topology>
    </subcellularLocation>
</comment>
<keyword evidence="9 12" id="KW-0472">Membrane</keyword>
<comment type="similarity">
    <text evidence="2">Belongs to the VKOR family.</text>
</comment>
<keyword evidence="10" id="KW-1015">Disulfide bond</keyword>